<gene>
    <name evidence="1" type="ORF">DSCW_24330</name>
</gene>
<dbReference type="KEGG" id="dwd:DSCW_24330"/>
<protein>
    <submittedName>
        <fullName evidence="1">Uncharacterized protein</fullName>
    </submittedName>
</protein>
<dbReference type="Proteomes" id="UP000427769">
    <property type="component" value="Chromosome"/>
</dbReference>
<dbReference type="AlphaFoldDB" id="A0A5K7Z023"/>
<proteinExistence type="predicted"/>
<keyword evidence="2" id="KW-1185">Reference proteome</keyword>
<name>A0A5K7Z023_9BACT</name>
<dbReference type="RefSeq" id="WP_170302239.1">
    <property type="nucleotide sequence ID" value="NZ_AP021875.1"/>
</dbReference>
<evidence type="ECO:0000313" key="1">
    <source>
        <dbReference type="EMBL" id="BBO75016.1"/>
    </source>
</evidence>
<dbReference type="EMBL" id="AP021875">
    <property type="protein sequence ID" value="BBO75016.1"/>
    <property type="molecule type" value="Genomic_DNA"/>
</dbReference>
<organism evidence="1 2">
    <name type="scientific">Desulfosarcina widdelii</name>
    <dbReference type="NCBI Taxonomy" id="947919"/>
    <lineage>
        <taxon>Bacteria</taxon>
        <taxon>Pseudomonadati</taxon>
        <taxon>Thermodesulfobacteriota</taxon>
        <taxon>Desulfobacteria</taxon>
        <taxon>Desulfobacterales</taxon>
        <taxon>Desulfosarcinaceae</taxon>
        <taxon>Desulfosarcina</taxon>
    </lineage>
</organism>
<reference evidence="1 2" key="1">
    <citation type="submission" date="2019-11" db="EMBL/GenBank/DDBJ databases">
        <title>Comparative genomics of hydrocarbon-degrading Desulfosarcina strains.</title>
        <authorList>
            <person name="Watanabe M."/>
            <person name="Kojima H."/>
            <person name="Fukui M."/>
        </authorList>
    </citation>
    <scope>NUCLEOTIDE SEQUENCE [LARGE SCALE GENOMIC DNA]</scope>
    <source>
        <strain evidence="1 2">PP31</strain>
    </source>
</reference>
<evidence type="ECO:0000313" key="2">
    <source>
        <dbReference type="Proteomes" id="UP000427769"/>
    </source>
</evidence>
<sequence>MSSAGKYTCTEYREEMVLLGLKRRIADPALPEKEKQVLKERISQLEQEMGMD</sequence>
<accession>A0A5K7Z023</accession>